<dbReference type="GO" id="GO:0005886">
    <property type="term" value="C:plasma membrane"/>
    <property type="evidence" value="ECO:0007669"/>
    <property type="project" value="UniProtKB-SubCell"/>
</dbReference>
<dbReference type="GO" id="GO:0042907">
    <property type="term" value="F:xanthine transmembrane transporter activity"/>
    <property type="evidence" value="ECO:0007669"/>
    <property type="project" value="TreeGrafter"/>
</dbReference>
<feature type="transmembrane region" description="Helical" evidence="8">
    <location>
        <begin position="114"/>
        <end position="136"/>
    </location>
</feature>
<dbReference type="RefSeq" id="WP_188857221.1">
    <property type="nucleotide sequence ID" value="NZ_BMLT01000001.1"/>
</dbReference>
<dbReference type="AlphaFoldDB" id="A0A917Z4Z5"/>
<proteinExistence type="inferred from homology"/>
<evidence type="ECO:0000256" key="2">
    <source>
        <dbReference type="ARBA" id="ARBA00008821"/>
    </source>
</evidence>
<evidence type="ECO:0000256" key="1">
    <source>
        <dbReference type="ARBA" id="ARBA00004651"/>
    </source>
</evidence>
<dbReference type="Pfam" id="PF00860">
    <property type="entry name" value="Xan_ur_permease"/>
    <property type="match status" value="1"/>
</dbReference>
<dbReference type="PANTHER" id="PTHR42810:SF2">
    <property type="entry name" value="PURINE PERMEASE C1399.01C-RELATED"/>
    <property type="match status" value="1"/>
</dbReference>
<feature type="transmembrane region" description="Helical" evidence="8">
    <location>
        <begin position="391"/>
        <end position="409"/>
    </location>
</feature>
<keyword evidence="10" id="KW-1185">Reference proteome</keyword>
<protein>
    <submittedName>
        <fullName evidence="9">Xanthine permease</fullName>
    </submittedName>
</protein>
<dbReference type="Proteomes" id="UP000599578">
    <property type="component" value="Unassembled WGS sequence"/>
</dbReference>
<reference evidence="9 10" key="1">
    <citation type="journal article" date="2014" name="Int. J. Syst. Evol. Microbiol.">
        <title>Complete genome sequence of Corynebacterium casei LMG S-19264T (=DSM 44701T), isolated from a smear-ripened cheese.</title>
        <authorList>
            <consortium name="US DOE Joint Genome Institute (JGI-PGF)"/>
            <person name="Walter F."/>
            <person name="Albersmeier A."/>
            <person name="Kalinowski J."/>
            <person name="Ruckert C."/>
        </authorList>
    </citation>
    <scope>NUCLEOTIDE SEQUENCE [LARGE SCALE GENOMIC DNA]</scope>
    <source>
        <strain evidence="9 10">CGMCC 1.7286</strain>
    </source>
</reference>
<feature type="transmembrane region" description="Helical" evidence="8">
    <location>
        <begin position="242"/>
        <end position="262"/>
    </location>
</feature>
<keyword evidence="7 8" id="KW-0472">Membrane</keyword>
<feature type="transmembrane region" description="Helical" evidence="8">
    <location>
        <begin position="333"/>
        <end position="355"/>
    </location>
</feature>
<keyword evidence="4" id="KW-1003">Cell membrane</keyword>
<feature type="transmembrane region" description="Helical" evidence="8">
    <location>
        <begin position="54"/>
        <end position="71"/>
    </location>
</feature>
<dbReference type="NCBIfam" id="NF037981">
    <property type="entry name" value="NCS2_1"/>
    <property type="match status" value="1"/>
</dbReference>
<feature type="transmembrane region" description="Helical" evidence="8">
    <location>
        <begin position="202"/>
        <end position="222"/>
    </location>
</feature>
<keyword evidence="6 8" id="KW-1133">Transmembrane helix</keyword>
<dbReference type="InterPro" id="IPR017588">
    <property type="entry name" value="UacT-like"/>
</dbReference>
<evidence type="ECO:0000256" key="5">
    <source>
        <dbReference type="ARBA" id="ARBA00022692"/>
    </source>
</evidence>
<evidence type="ECO:0000313" key="10">
    <source>
        <dbReference type="Proteomes" id="UP000599578"/>
    </source>
</evidence>
<organism evidence="9 10">
    <name type="scientific">Marinobacterium nitratireducens</name>
    <dbReference type="NCBI Taxonomy" id="518897"/>
    <lineage>
        <taxon>Bacteria</taxon>
        <taxon>Pseudomonadati</taxon>
        <taxon>Pseudomonadota</taxon>
        <taxon>Gammaproteobacteria</taxon>
        <taxon>Oceanospirillales</taxon>
        <taxon>Oceanospirillaceae</taxon>
        <taxon>Marinobacterium</taxon>
    </lineage>
</organism>
<dbReference type="PROSITE" id="PS01116">
    <property type="entry name" value="XANTH_URACIL_PERMASE"/>
    <property type="match status" value="1"/>
</dbReference>
<dbReference type="PANTHER" id="PTHR42810">
    <property type="entry name" value="PURINE PERMEASE C1399.01C-RELATED"/>
    <property type="match status" value="1"/>
</dbReference>
<gene>
    <name evidence="9" type="ORF">GCM10011348_00410</name>
</gene>
<evidence type="ECO:0000256" key="4">
    <source>
        <dbReference type="ARBA" id="ARBA00022475"/>
    </source>
</evidence>
<comment type="caution">
    <text evidence="9">The sequence shown here is derived from an EMBL/GenBank/DDBJ whole genome shotgun (WGS) entry which is preliminary data.</text>
</comment>
<keyword evidence="3" id="KW-0813">Transport</keyword>
<keyword evidence="5 8" id="KW-0812">Transmembrane</keyword>
<comment type="similarity">
    <text evidence="2">Belongs to the nucleobase:cation symporter-2 (NCS2) (TC 2.A.40) family.</text>
</comment>
<name>A0A917Z4Z5_9GAMM</name>
<sequence length="463" mass="48095">MSQHASGELLYPLDARPGYAEATFAAIQHVLASFVGIITPTLIIGGVLGLAEHIPYLISMALIVSGVGTFIQARRPFGVGAGMICVQGTSFAFLSSVLAAGFIAKARGGGPDEILSLIFGVCFLGAFVEIVLSQFLHKLKRIITPLVTGIVITIIGISLIKVGMTDLAGGFKAPDFGSPANLALGGFVLVLIIALNFSSNAWLRLSSIVIGLLAGSAIAFFMGKISFDHLANLPLVSIPVPFRYGFSFDWGAFAPIALIYLITAIESTGDLTANSVICRQPIQGDVYIRRIRGGVLGDGINSALAAVFNTFPNTTFSQNNGVIQLTGVASRHVGYYISAILVLLGLFPVIGGVLQQIPKPVLGGATLVMFGTVAAAGVKILANEELDRRKLLIMAVAFGLGLGVMNAELLAQMPTLVQNIFGSPITTGGLAAILLSLLLPAGDSCSEAKQRPAADATAGDTAN</sequence>
<evidence type="ECO:0000256" key="6">
    <source>
        <dbReference type="ARBA" id="ARBA00022989"/>
    </source>
</evidence>
<feature type="transmembrane region" description="Helical" evidence="8">
    <location>
        <begin position="421"/>
        <end position="441"/>
    </location>
</feature>
<feature type="transmembrane region" description="Helical" evidence="8">
    <location>
        <begin position="361"/>
        <end position="382"/>
    </location>
</feature>
<feature type="transmembrane region" description="Helical" evidence="8">
    <location>
        <begin position="26"/>
        <end position="48"/>
    </location>
</feature>
<evidence type="ECO:0000256" key="3">
    <source>
        <dbReference type="ARBA" id="ARBA00022448"/>
    </source>
</evidence>
<feature type="transmembrane region" description="Helical" evidence="8">
    <location>
        <begin position="78"/>
        <end position="102"/>
    </location>
</feature>
<dbReference type="NCBIfam" id="TIGR00801">
    <property type="entry name" value="ncs2"/>
    <property type="match status" value="1"/>
</dbReference>
<comment type="subcellular location">
    <subcellularLocation>
        <location evidence="1">Cell membrane</location>
        <topology evidence="1">Multi-pass membrane protein</topology>
    </subcellularLocation>
</comment>
<dbReference type="InterPro" id="IPR006043">
    <property type="entry name" value="NCS2"/>
</dbReference>
<feature type="transmembrane region" description="Helical" evidence="8">
    <location>
        <begin position="176"/>
        <end position="195"/>
    </location>
</feature>
<dbReference type="NCBIfam" id="TIGR03173">
    <property type="entry name" value="pbuX"/>
    <property type="match status" value="1"/>
</dbReference>
<dbReference type="EMBL" id="BMLT01000001">
    <property type="protein sequence ID" value="GGO75492.1"/>
    <property type="molecule type" value="Genomic_DNA"/>
</dbReference>
<evidence type="ECO:0000313" key="9">
    <source>
        <dbReference type="EMBL" id="GGO75492.1"/>
    </source>
</evidence>
<dbReference type="InterPro" id="IPR006042">
    <property type="entry name" value="Xan_ur_permease"/>
</dbReference>
<evidence type="ECO:0000256" key="8">
    <source>
        <dbReference type="SAM" id="Phobius"/>
    </source>
</evidence>
<accession>A0A917Z4Z5</accession>
<evidence type="ECO:0000256" key="7">
    <source>
        <dbReference type="ARBA" id="ARBA00023136"/>
    </source>
</evidence>
<feature type="transmembrane region" description="Helical" evidence="8">
    <location>
        <begin position="143"/>
        <end position="164"/>
    </location>
</feature>